<dbReference type="EMBL" id="JAUHHV010000010">
    <property type="protein sequence ID" value="KAK1409347.1"/>
    <property type="molecule type" value="Genomic_DNA"/>
</dbReference>
<dbReference type="AlphaFoldDB" id="A0AAD8JV75"/>
<evidence type="ECO:0000313" key="9">
    <source>
        <dbReference type="Proteomes" id="UP001229421"/>
    </source>
</evidence>
<dbReference type="PANTHER" id="PTHR13257:SF0">
    <property type="entry name" value="NUCLEAR PORE COMPLEX PROTEIN NUP88"/>
    <property type="match status" value="1"/>
</dbReference>
<evidence type="ECO:0000256" key="1">
    <source>
        <dbReference type="ARBA" id="ARBA00004567"/>
    </source>
</evidence>
<keyword evidence="3" id="KW-0509">mRNA transport</keyword>
<evidence type="ECO:0000256" key="5">
    <source>
        <dbReference type="ARBA" id="ARBA00023010"/>
    </source>
</evidence>
<keyword evidence="5" id="KW-0811">Translocation</keyword>
<keyword evidence="2" id="KW-0813">Transport</keyword>
<name>A0AAD8JV75_TARER</name>
<keyword evidence="4" id="KW-0653">Protein transport</keyword>
<dbReference type="GO" id="GO:0006606">
    <property type="term" value="P:protein import into nucleus"/>
    <property type="evidence" value="ECO:0007669"/>
    <property type="project" value="TreeGrafter"/>
</dbReference>
<dbReference type="PANTHER" id="PTHR13257">
    <property type="entry name" value="NUCLEOPORIN NUP84-RELATED"/>
    <property type="match status" value="1"/>
</dbReference>
<organism evidence="8 9">
    <name type="scientific">Tagetes erecta</name>
    <name type="common">African marigold</name>
    <dbReference type="NCBI Taxonomy" id="13708"/>
    <lineage>
        <taxon>Eukaryota</taxon>
        <taxon>Viridiplantae</taxon>
        <taxon>Streptophyta</taxon>
        <taxon>Embryophyta</taxon>
        <taxon>Tracheophyta</taxon>
        <taxon>Spermatophyta</taxon>
        <taxon>Magnoliopsida</taxon>
        <taxon>eudicotyledons</taxon>
        <taxon>Gunneridae</taxon>
        <taxon>Pentapetalae</taxon>
        <taxon>asterids</taxon>
        <taxon>campanulids</taxon>
        <taxon>Asterales</taxon>
        <taxon>Asteraceae</taxon>
        <taxon>Asteroideae</taxon>
        <taxon>Heliantheae alliance</taxon>
        <taxon>Tageteae</taxon>
        <taxon>Tagetes</taxon>
    </lineage>
</organism>
<keyword evidence="9" id="KW-1185">Reference proteome</keyword>
<dbReference type="GO" id="GO:0006406">
    <property type="term" value="P:mRNA export from nucleus"/>
    <property type="evidence" value="ECO:0007669"/>
    <property type="project" value="TreeGrafter"/>
</dbReference>
<comment type="caution">
    <text evidence="8">The sequence shown here is derived from an EMBL/GenBank/DDBJ whole genome shotgun (WGS) entry which is preliminary data.</text>
</comment>
<evidence type="ECO:0000256" key="4">
    <source>
        <dbReference type="ARBA" id="ARBA00022927"/>
    </source>
</evidence>
<comment type="subcellular location">
    <subcellularLocation>
        <location evidence="1">Nucleus</location>
        <location evidence="1">Nuclear pore complex</location>
    </subcellularLocation>
</comment>
<dbReference type="GO" id="GO:0000055">
    <property type="term" value="P:ribosomal large subunit export from nucleus"/>
    <property type="evidence" value="ECO:0007669"/>
    <property type="project" value="InterPro"/>
</dbReference>
<evidence type="ECO:0000313" key="8">
    <source>
        <dbReference type="EMBL" id="KAK1409347.1"/>
    </source>
</evidence>
<evidence type="ECO:0000256" key="7">
    <source>
        <dbReference type="ARBA" id="ARBA00023242"/>
    </source>
</evidence>
<accession>A0AAD8JV75</accession>
<keyword evidence="6" id="KW-0906">Nuclear pore complex</keyword>
<sequence>MEENKSHITSVRPPTVQSVLNTCQVESSGSSLHGFVALADSFGCCWIVGITSGFECIVLGMESWNLLLPARVDKEKKLESLEENIVAGDATIISKELLTGPKVVIVPPTSPNPVAADSIEGRSTLHQYFKLFHENYVEYAHKEGIMKKEAVFSVNCSHTSFEDKVLYVGVNKVQLSRRISGACLIERRMCWCCTKWSSSVRIERIRELDAITLLSLAHAFIFLDALYAQDLEPSREVT</sequence>
<dbReference type="GO" id="GO:0000056">
    <property type="term" value="P:ribosomal small subunit export from nucleus"/>
    <property type="evidence" value="ECO:0007669"/>
    <property type="project" value="InterPro"/>
</dbReference>
<dbReference type="Proteomes" id="UP001229421">
    <property type="component" value="Unassembled WGS sequence"/>
</dbReference>
<reference evidence="8" key="1">
    <citation type="journal article" date="2023" name="bioRxiv">
        <title>Improved chromosome-level genome assembly for marigold (Tagetes erecta).</title>
        <authorList>
            <person name="Jiang F."/>
            <person name="Yuan L."/>
            <person name="Wang S."/>
            <person name="Wang H."/>
            <person name="Xu D."/>
            <person name="Wang A."/>
            <person name="Fan W."/>
        </authorList>
    </citation>
    <scope>NUCLEOTIDE SEQUENCE</scope>
    <source>
        <strain evidence="8">WSJ</strain>
        <tissue evidence="8">Leaf</tissue>
    </source>
</reference>
<evidence type="ECO:0000256" key="2">
    <source>
        <dbReference type="ARBA" id="ARBA00022448"/>
    </source>
</evidence>
<dbReference type="GO" id="GO:0005643">
    <property type="term" value="C:nuclear pore"/>
    <property type="evidence" value="ECO:0007669"/>
    <property type="project" value="UniProtKB-SubCell"/>
</dbReference>
<protein>
    <submittedName>
        <fullName evidence="8">Uncharacterized protein</fullName>
    </submittedName>
</protein>
<proteinExistence type="predicted"/>
<dbReference type="GO" id="GO:0017056">
    <property type="term" value="F:structural constituent of nuclear pore"/>
    <property type="evidence" value="ECO:0007669"/>
    <property type="project" value="InterPro"/>
</dbReference>
<evidence type="ECO:0000256" key="6">
    <source>
        <dbReference type="ARBA" id="ARBA00023132"/>
    </source>
</evidence>
<evidence type="ECO:0000256" key="3">
    <source>
        <dbReference type="ARBA" id="ARBA00022816"/>
    </source>
</evidence>
<dbReference type="InterPro" id="IPR037700">
    <property type="entry name" value="NUP88/NUP82"/>
</dbReference>
<keyword evidence="7" id="KW-0539">Nucleus</keyword>
<gene>
    <name evidence="8" type="ORF">QVD17_35873</name>
</gene>